<accession>A0A2P2PED6</accession>
<keyword evidence="1" id="KW-1133">Transmembrane helix</keyword>
<keyword evidence="1" id="KW-0472">Membrane</keyword>
<protein>
    <submittedName>
        <fullName evidence="2">Uncharacterized protein</fullName>
    </submittedName>
</protein>
<name>A0A2P2PED6_RHIMU</name>
<keyword evidence="1" id="KW-0812">Transmembrane</keyword>
<proteinExistence type="predicted"/>
<feature type="transmembrane region" description="Helical" evidence="1">
    <location>
        <begin position="6"/>
        <end position="25"/>
    </location>
</feature>
<evidence type="ECO:0000256" key="1">
    <source>
        <dbReference type="SAM" id="Phobius"/>
    </source>
</evidence>
<evidence type="ECO:0000313" key="2">
    <source>
        <dbReference type="EMBL" id="MBX53107.1"/>
    </source>
</evidence>
<organism evidence="2">
    <name type="scientific">Rhizophora mucronata</name>
    <name type="common">Asiatic mangrove</name>
    <dbReference type="NCBI Taxonomy" id="61149"/>
    <lineage>
        <taxon>Eukaryota</taxon>
        <taxon>Viridiplantae</taxon>
        <taxon>Streptophyta</taxon>
        <taxon>Embryophyta</taxon>
        <taxon>Tracheophyta</taxon>
        <taxon>Spermatophyta</taxon>
        <taxon>Magnoliopsida</taxon>
        <taxon>eudicotyledons</taxon>
        <taxon>Gunneridae</taxon>
        <taxon>Pentapetalae</taxon>
        <taxon>rosids</taxon>
        <taxon>fabids</taxon>
        <taxon>Malpighiales</taxon>
        <taxon>Rhizophoraceae</taxon>
        <taxon>Rhizophora</taxon>
    </lineage>
</organism>
<dbReference type="EMBL" id="GGEC01072623">
    <property type="protein sequence ID" value="MBX53107.1"/>
    <property type="molecule type" value="Transcribed_RNA"/>
</dbReference>
<dbReference type="AlphaFoldDB" id="A0A2P2PED6"/>
<reference evidence="2" key="1">
    <citation type="submission" date="2018-02" db="EMBL/GenBank/DDBJ databases">
        <title>Rhizophora mucronata_Transcriptome.</title>
        <authorList>
            <person name="Meera S.P."/>
            <person name="Sreeshan A."/>
            <person name="Augustine A."/>
        </authorList>
    </citation>
    <scope>NUCLEOTIDE SEQUENCE</scope>
    <source>
        <tissue evidence="2">Leaf</tissue>
    </source>
</reference>
<sequence>MFHSFESGLFSFACSGTSFFVFFLTKKDREYGALNQIKT</sequence>